<comment type="caution">
    <text evidence="2">The sequence shown here is derived from an EMBL/GenBank/DDBJ whole genome shotgun (WGS) entry which is preliminary data.</text>
</comment>
<proteinExistence type="predicted"/>
<dbReference type="AlphaFoldDB" id="A0A951UGU9"/>
<dbReference type="Gene3D" id="3.30.420.10">
    <property type="entry name" value="Ribonuclease H-like superfamily/Ribonuclease H"/>
    <property type="match status" value="1"/>
</dbReference>
<reference evidence="2" key="2">
    <citation type="journal article" date="2022" name="Microbiol. Resour. Announc.">
        <title>Metagenome Sequencing to Explore Phylogenomics of Terrestrial Cyanobacteria.</title>
        <authorList>
            <person name="Ward R.D."/>
            <person name="Stajich J.E."/>
            <person name="Johansen J.R."/>
            <person name="Huntemann M."/>
            <person name="Clum A."/>
            <person name="Foster B."/>
            <person name="Foster B."/>
            <person name="Roux S."/>
            <person name="Palaniappan K."/>
            <person name="Varghese N."/>
            <person name="Mukherjee S."/>
            <person name="Reddy T.B.K."/>
            <person name="Daum C."/>
            <person name="Copeland A."/>
            <person name="Chen I.A."/>
            <person name="Ivanova N.N."/>
            <person name="Kyrpides N.C."/>
            <person name="Shapiro N."/>
            <person name="Eloe-Fadrosh E.A."/>
            <person name="Pietrasiak N."/>
        </authorList>
    </citation>
    <scope>NUCLEOTIDE SEQUENCE</scope>
    <source>
        <strain evidence="2">JT2-VF2</strain>
    </source>
</reference>
<reference evidence="2" key="1">
    <citation type="submission" date="2021-05" db="EMBL/GenBank/DDBJ databases">
        <authorList>
            <person name="Pietrasiak N."/>
            <person name="Ward R."/>
            <person name="Stajich J.E."/>
            <person name="Kurbessoian T."/>
        </authorList>
    </citation>
    <scope>NUCLEOTIDE SEQUENCE</scope>
    <source>
        <strain evidence="2">JT2-VF2</strain>
    </source>
</reference>
<dbReference type="Pfam" id="PF13358">
    <property type="entry name" value="DDE_3"/>
    <property type="match status" value="1"/>
</dbReference>
<dbReference type="InterPro" id="IPR036397">
    <property type="entry name" value="RNaseH_sf"/>
</dbReference>
<dbReference type="InterPro" id="IPR038717">
    <property type="entry name" value="Tc1-like_DDE_dom"/>
</dbReference>
<evidence type="ECO:0000313" key="3">
    <source>
        <dbReference type="Proteomes" id="UP000715781"/>
    </source>
</evidence>
<accession>A0A951UGU9</accession>
<evidence type="ECO:0000313" key="2">
    <source>
        <dbReference type="EMBL" id="MBW4561425.1"/>
    </source>
</evidence>
<dbReference type="Proteomes" id="UP000715781">
    <property type="component" value="Unassembled WGS sequence"/>
</dbReference>
<protein>
    <submittedName>
        <fullName evidence="2">Transposase</fullName>
    </submittedName>
</protein>
<dbReference type="GO" id="GO:0003676">
    <property type="term" value="F:nucleic acid binding"/>
    <property type="evidence" value="ECO:0007669"/>
    <property type="project" value="InterPro"/>
</dbReference>
<sequence length="76" mass="8844">MPDNIILLFQPPHSPQLNPIEQVWQYTKRRLRWLLPKNLDDLRAALYAEIGKLTKSIIASIARRQYILEALSVASF</sequence>
<organism evidence="2 3">
    <name type="scientific">Mojavia pulchra JT2-VF2</name>
    <dbReference type="NCBI Taxonomy" id="287848"/>
    <lineage>
        <taxon>Bacteria</taxon>
        <taxon>Bacillati</taxon>
        <taxon>Cyanobacteriota</taxon>
        <taxon>Cyanophyceae</taxon>
        <taxon>Nostocales</taxon>
        <taxon>Nostocaceae</taxon>
    </lineage>
</organism>
<evidence type="ECO:0000259" key="1">
    <source>
        <dbReference type="Pfam" id="PF13358"/>
    </source>
</evidence>
<name>A0A951UGU9_9NOST</name>
<feature type="domain" description="Tc1-like transposase DDE" evidence="1">
    <location>
        <begin position="3"/>
        <end position="42"/>
    </location>
</feature>
<gene>
    <name evidence="2" type="ORF">KME32_09745</name>
</gene>
<dbReference type="EMBL" id="JAHHHN010000004">
    <property type="protein sequence ID" value="MBW4561425.1"/>
    <property type="molecule type" value="Genomic_DNA"/>
</dbReference>